<comment type="caution">
    <text evidence="1">The sequence shown here is derived from an EMBL/GenBank/DDBJ whole genome shotgun (WGS) entry which is preliminary data.</text>
</comment>
<feature type="non-terminal residue" evidence="1">
    <location>
        <position position="1"/>
    </location>
</feature>
<protein>
    <submittedName>
        <fullName evidence="1">DNA polymerase III subunit delta</fullName>
    </submittedName>
</protein>
<dbReference type="EMBL" id="QZEW01000232">
    <property type="protein sequence ID" value="RJK97372.1"/>
    <property type="molecule type" value="Genomic_DNA"/>
</dbReference>
<sequence length="126" mass="13118">DVFATLPRLDRLAAAKLAEGAAGRAGADGDPFDLTITLLDRFLTRTARAGLMGAPLPQAARGEGALMARISPDDLAAREWAGAQARLSARARAGRAVNLDPSALVMDMLVELAHLPPARSAPPARN</sequence>
<dbReference type="Proteomes" id="UP000283587">
    <property type="component" value="Unassembled WGS sequence"/>
</dbReference>
<name>A0A418ZR15_9RHOB</name>
<dbReference type="AlphaFoldDB" id="A0A418ZR15"/>
<gene>
    <name evidence="1" type="ORF">D3P05_24085</name>
</gene>
<accession>A0A418ZR15</accession>
<organism evidence="1 2">
    <name type="scientific">Paracoccus siganidrum</name>
    <dbReference type="NCBI Taxonomy" id="1276757"/>
    <lineage>
        <taxon>Bacteria</taxon>
        <taxon>Pseudomonadati</taxon>
        <taxon>Pseudomonadota</taxon>
        <taxon>Alphaproteobacteria</taxon>
        <taxon>Rhodobacterales</taxon>
        <taxon>Paracoccaceae</taxon>
        <taxon>Paracoccus</taxon>
    </lineage>
</organism>
<reference evidence="2" key="1">
    <citation type="submission" date="2018-09" db="EMBL/GenBank/DDBJ databases">
        <title>Paracoccus onubensis nov. sp. a moderate halophilic bacterium isolated from Gruta de las Maravillas (Aracena, Spain).</title>
        <authorList>
            <person name="Jurado V."/>
            <person name="Gutierrez-Patricio S."/>
            <person name="Gonzalez-Pimentel J.L."/>
            <person name="Miller A.Z."/>
            <person name="Laiz L."/>
            <person name="Saiz-Jimenez C."/>
        </authorList>
    </citation>
    <scope>NUCLEOTIDE SEQUENCE [LARGE SCALE GENOMIC DNA]</scope>
    <source>
        <strain evidence="2">DSM 26381</strain>
    </source>
</reference>
<keyword evidence="2" id="KW-1185">Reference proteome</keyword>
<evidence type="ECO:0000313" key="1">
    <source>
        <dbReference type="EMBL" id="RJK97372.1"/>
    </source>
</evidence>
<evidence type="ECO:0000313" key="2">
    <source>
        <dbReference type="Proteomes" id="UP000283587"/>
    </source>
</evidence>
<proteinExistence type="predicted"/>